<dbReference type="Proteomes" id="UP000477651">
    <property type="component" value="Unassembled WGS sequence"/>
</dbReference>
<organism evidence="2 3">
    <name type="scientific">Pelistega ratti</name>
    <dbReference type="NCBI Taxonomy" id="2652177"/>
    <lineage>
        <taxon>Bacteria</taxon>
        <taxon>Pseudomonadati</taxon>
        <taxon>Pseudomonadota</taxon>
        <taxon>Betaproteobacteria</taxon>
        <taxon>Burkholderiales</taxon>
        <taxon>Alcaligenaceae</taxon>
        <taxon>Pelistega</taxon>
    </lineage>
</organism>
<comment type="caution">
    <text evidence="2">The sequence shown here is derived from an EMBL/GenBank/DDBJ whole genome shotgun (WGS) entry which is preliminary data.</text>
</comment>
<keyword evidence="1" id="KW-0812">Transmembrane</keyword>
<gene>
    <name evidence="2" type="ORF">F9B74_03205</name>
</gene>
<feature type="transmembrane region" description="Helical" evidence="1">
    <location>
        <begin position="101"/>
        <end position="127"/>
    </location>
</feature>
<evidence type="ECO:0000313" key="3">
    <source>
        <dbReference type="Proteomes" id="UP000477651"/>
    </source>
</evidence>
<accession>A0A6L9Y569</accession>
<proteinExistence type="predicted"/>
<dbReference type="InterPro" id="IPR003425">
    <property type="entry name" value="CCB3/YggT"/>
</dbReference>
<protein>
    <submittedName>
        <fullName evidence="2">YggT family protein</fullName>
    </submittedName>
</protein>
<reference evidence="2 3" key="1">
    <citation type="submission" date="2020-02" db="EMBL/GenBank/DDBJ databases">
        <title>Pelistega sp. NLN82 were isolated from wild rodents of the Hainan Island.</title>
        <authorList>
            <person name="Niu N."/>
            <person name="Zhou J."/>
        </authorList>
    </citation>
    <scope>NUCLEOTIDE SEQUENCE [LARGE SCALE GENOMIC DNA]</scope>
    <source>
        <strain evidence="2 3">NLN82</strain>
    </source>
</reference>
<dbReference type="GO" id="GO:0016020">
    <property type="term" value="C:membrane"/>
    <property type="evidence" value="ECO:0007669"/>
    <property type="project" value="InterPro"/>
</dbReference>
<dbReference type="EMBL" id="JAAGYR010000004">
    <property type="protein sequence ID" value="NEN75335.1"/>
    <property type="molecule type" value="Genomic_DNA"/>
</dbReference>
<evidence type="ECO:0000313" key="2">
    <source>
        <dbReference type="EMBL" id="NEN75335.1"/>
    </source>
</evidence>
<name>A0A6L9Y569_9BURK</name>
<feature type="transmembrane region" description="Helical" evidence="1">
    <location>
        <begin position="6"/>
        <end position="26"/>
    </location>
</feature>
<dbReference type="RefSeq" id="WP_163764021.1">
    <property type="nucleotide sequence ID" value="NZ_JAAGYR010000004.1"/>
</dbReference>
<feature type="transmembrane region" description="Helical" evidence="1">
    <location>
        <begin position="69"/>
        <end position="94"/>
    </location>
</feature>
<dbReference type="AlphaFoldDB" id="A0A6L9Y569"/>
<dbReference type="Pfam" id="PF02325">
    <property type="entry name" value="CCB3_YggT"/>
    <property type="match status" value="2"/>
</dbReference>
<keyword evidence="1" id="KW-0472">Membrane</keyword>
<evidence type="ECO:0000256" key="1">
    <source>
        <dbReference type="SAM" id="Phobius"/>
    </source>
</evidence>
<keyword evidence="1" id="KW-1133">Transmembrane helix</keyword>
<sequence>MTNALIFLITTFSNLFCIALFLRAWIFWRRISPFNNPYCTFIYQITDFIVVPVRKIIPSSKYLDFPSLLIAYLVGLLQTVLNLLIASTGLFFTLAPFIPIYAVLVFFDNLLSLVLWLSLFYAVMSWISPISPLQNFLRTLIEPILTPIRQMLPNPLKKGPFDFSLLFLMIIIIALQMILKSAYKINIPL</sequence>
<keyword evidence="3" id="KW-1185">Reference proteome</keyword>
<feature type="transmembrane region" description="Helical" evidence="1">
    <location>
        <begin position="161"/>
        <end position="179"/>
    </location>
</feature>